<reference evidence="6" key="1">
    <citation type="journal article" date="2020" name="Appl. Environ. Microbiol.">
        <title>Diazotrophic Anaeromyxobacter Isolates from Soils.</title>
        <authorList>
            <person name="Masuda Y."/>
            <person name="Yamanaka H."/>
            <person name="Xu Z.X."/>
            <person name="Shiratori Y."/>
            <person name="Aono T."/>
            <person name="Amachi S."/>
            <person name="Senoo K."/>
            <person name="Itoh H."/>
        </authorList>
    </citation>
    <scope>NUCLEOTIDE SEQUENCE [LARGE SCALE GENOMIC DNA]</scope>
    <source>
        <strain evidence="6">R267</strain>
    </source>
</reference>
<dbReference type="Pfam" id="PF10620">
    <property type="entry name" value="MdcG"/>
    <property type="match status" value="1"/>
</dbReference>
<name>A0A7I9VSE0_9BACT</name>
<evidence type="ECO:0000259" key="3">
    <source>
        <dbReference type="Pfam" id="PF10620"/>
    </source>
</evidence>
<comment type="caution">
    <text evidence="5">The sequence shown here is derived from an EMBL/GenBank/DDBJ whole genome shotgun (WGS) entry which is preliminary data.</text>
</comment>
<sequence>MGRLTAGDFPATVPAPCPAGAPRPHDLLALAGPEALALDGPLPEWARESLSRAPWVVARRAAPERGRWPVGVRGARREERLAAWVAEASVLRRLSPEDLAAARGWRAPARRRWPFTPALELAEEALARAGLAWGPAGSVGFELATGAAAAGAASDLDLVVRAPAPLPRELARELWGRLAASPVRIDAQVETPAGAFALAEYAADTAAVALRTAAGPRRVADPWREGSAR</sequence>
<dbReference type="Pfam" id="PF20866">
    <property type="entry name" value="MdcG_N"/>
    <property type="match status" value="1"/>
</dbReference>
<proteinExistence type="predicted"/>
<dbReference type="AlphaFoldDB" id="A0A7I9VSE0"/>
<keyword evidence="6" id="KW-1185">Reference proteome</keyword>
<dbReference type="GO" id="GO:0016779">
    <property type="term" value="F:nucleotidyltransferase activity"/>
    <property type="evidence" value="ECO:0007669"/>
    <property type="project" value="UniProtKB-KW"/>
</dbReference>
<evidence type="ECO:0000259" key="4">
    <source>
        <dbReference type="Pfam" id="PF20866"/>
    </source>
</evidence>
<feature type="domain" description="Phosphoribosyl-dephospho-CoA transferase MdcG N-terminal" evidence="4">
    <location>
        <begin position="23"/>
        <end position="96"/>
    </location>
</feature>
<dbReference type="NCBIfam" id="TIGR03135">
    <property type="entry name" value="malonate_mdcG"/>
    <property type="match status" value="1"/>
</dbReference>
<feature type="domain" description="Phosphoribosyl-dephospho-CoA transferase MdcG C-terminal" evidence="3">
    <location>
        <begin position="110"/>
        <end position="222"/>
    </location>
</feature>
<organism evidence="5 6">
    <name type="scientific">Anaeromyxobacter diazotrophicus</name>
    <dbReference type="NCBI Taxonomy" id="2590199"/>
    <lineage>
        <taxon>Bacteria</taxon>
        <taxon>Pseudomonadati</taxon>
        <taxon>Myxococcota</taxon>
        <taxon>Myxococcia</taxon>
        <taxon>Myxococcales</taxon>
        <taxon>Cystobacterineae</taxon>
        <taxon>Anaeromyxobacteraceae</taxon>
        <taxon>Anaeromyxobacter</taxon>
    </lineage>
</organism>
<gene>
    <name evidence="5" type="primary">mdcG</name>
    <name evidence="5" type="ORF">AMYX_35780</name>
</gene>
<evidence type="ECO:0000313" key="6">
    <source>
        <dbReference type="Proteomes" id="UP000503640"/>
    </source>
</evidence>
<evidence type="ECO:0000256" key="1">
    <source>
        <dbReference type="ARBA" id="ARBA00022679"/>
    </source>
</evidence>
<keyword evidence="1 5" id="KW-0808">Transferase</keyword>
<protein>
    <submittedName>
        <fullName evidence="5">Phosphoribosyl-dephospho-CoA transferase</fullName>
    </submittedName>
</protein>
<dbReference type="InterPro" id="IPR048903">
    <property type="entry name" value="MdcG_N"/>
</dbReference>
<evidence type="ECO:0000313" key="5">
    <source>
        <dbReference type="EMBL" id="GEJ58837.1"/>
    </source>
</evidence>
<dbReference type="NCBIfam" id="NF002332">
    <property type="entry name" value="PRK01293.1"/>
    <property type="match status" value="1"/>
</dbReference>
<dbReference type="InterPro" id="IPR017557">
    <property type="entry name" value="Holo-ACP_synthase"/>
</dbReference>
<dbReference type="InterPro" id="IPR049180">
    <property type="entry name" value="MdcG_C"/>
</dbReference>
<keyword evidence="2" id="KW-0548">Nucleotidyltransferase</keyword>
<dbReference type="Proteomes" id="UP000503640">
    <property type="component" value="Unassembled WGS sequence"/>
</dbReference>
<accession>A0A7I9VSE0</accession>
<dbReference type="EMBL" id="BJTG01000009">
    <property type="protein sequence ID" value="GEJ58837.1"/>
    <property type="molecule type" value="Genomic_DNA"/>
</dbReference>
<evidence type="ECO:0000256" key="2">
    <source>
        <dbReference type="ARBA" id="ARBA00022695"/>
    </source>
</evidence>